<proteinExistence type="predicted"/>
<dbReference type="OrthoDB" id="512040at2759"/>
<accession>A0A2P6VRG2</accession>
<evidence type="ECO:0000313" key="2">
    <source>
        <dbReference type="Proteomes" id="UP000239649"/>
    </source>
</evidence>
<comment type="caution">
    <text evidence="1">The sequence shown here is derived from an EMBL/GenBank/DDBJ whole genome shotgun (WGS) entry which is preliminary data.</text>
</comment>
<protein>
    <submittedName>
        <fullName evidence="1">3-hydroxyacyl-dehydrogenase</fullName>
    </submittedName>
</protein>
<organism evidence="1 2">
    <name type="scientific">Micractinium conductrix</name>
    <dbReference type="NCBI Taxonomy" id="554055"/>
    <lineage>
        <taxon>Eukaryota</taxon>
        <taxon>Viridiplantae</taxon>
        <taxon>Chlorophyta</taxon>
        <taxon>core chlorophytes</taxon>
        <taxon>Trebouxiophyceae</taxon>
        <taxon>Chlorellales</taxon>
        <taxon>Chlorellaceae</taxon>
        <taxon>Chlorella clade</taxon>
        <taxon>Micractinium</taxon>
    </lineage>
</organism>
<dbReference type="EMBL" id="LHPF02000001">
    <property type="protein sequence ID" value="PSC76660.1"/>
    <property type="molecule type" value="Genomic_DNA"/>
</dbReference>
<gene>
    <name evidence="1" type="primary">g528</name>
    <name evidence="1" type="ORF">C2E20_0528</name>
</gene>
<sequence length="272" mass="29070">MSSKSAFEKRERAEEEVWMRQEERLHMLKRLEGLVEKGKLDASVLEEVRKATSPDVHHATGVEVSPGVFKDVPGETVRRAEHVYAHDPTKRAPLAPSEVERMKTGVHVDMGPSKWNPGGGDTSIFSLSQSLAEETPAGKNLPPHEVARLARLQKAAGAVEVPSVFGLKLSAGTPGRTFFWGGLLAIWGTAALVAASARGLGPTGRGAAPAGGEVSAHELGTLSAMGQRLANVFLPWKERLAARPRSATEEHSEFVRRLKEGMVASPGPGAKA</sequence>
<name>A0A2P6VRG2_9CHLO</name>
<evidence type="ECO:0000313" key="1">
    <source>
        <dbReference type="EMBL" id="PSC76660.1"/>
    </source>
</evidence>
<dbReference type="AlphaFoldDB" id="A0A2P6VRG2"/>
<keyword evidence="2" id="KW-1185">Reference proteome</keyword>
<dbReference type="Proteomes" id="UP000239649">
    <property type="component" value="Unassembled WGS sequence"/>
</dbReference>
<reference evidence="1 2" key="1">
    <citation type="journal article" date="2018" name="Plant J.">
        <title>Genome sequences of Chlorella sorokiniana UTEX 1602 and Micractinium conductrix SAG 241.80: implications to maltose excretion by a green alga.</title>
        <authorList>
            <person name="Arriola M.B."/>
            <person name="Velmurugan N."/>
            <person name="Zhang Y."/>
            <person name="Plunkett M.H."/>
            <person name="Hondzo H."/>
            <person name="Barney B.M."/>
        </authorList>
    </citation>
    <scope>NUCLEOTIDE SEQUENCE [LARGE SCALE GENOMIC DNA]</scope>
    <source>
        <strain evidence="1 2">SAG 241.80</strain>
    </source>
</reference>